<feature type="compositionally biased region" description="Polar residues" evidence="1">
    <location>
        <begin position="149"/>
        <end position="160"/>
    </location>
</feature>
<evidence type="ECO:0000256" key="1">
    <source>
        <dbReference type="SAM" id="MobiDB-lite"/>
    </source>
</evidence>
<comment type="caution">
    <text evidence="2">The sequence shown here is derived from an EMBL/GenBank/DDBJ whole genome shotgun (WGS) entry which is preliminary data.</text>
</comment>
<accession>A0A8H6SBP3</accession>
<dbReference type="RefSeq" id="XP_037216740.1">
    <property type="nucleotide sequence ID" value="XM_037367346.1"/>
</dbReference>
<feature type="compositionally biased region" description="Low complexity" evidence="1">
    <location>
        <begin position="132"/>
        <end position="141"/>
    </location>
</feature>
<keyword evidence="3" id="KW-1185">Reference proteome</keyword>
<feature type="compositionally biased region" description="Low complexity" evidence="1">
    <location>
        <begin position="33"/>
        <end position="44"/>
    </location>
</feature>
<proteinExistence type="predicted"/>
<feature type="region of interest" description="Disordered" evidence="1">
    <location>
        <begin position="1"/>
        <end position="186"/>
    </location>
</feature>
<evidence type="ECO:0000313" key="3">
    <source>
        <dbReference type="Proteomes" id="UP000636479"/>
    </source>
</evidence>
<name>A0A8H6SBP3_9AGAR</name>
<feature type="region of interest" description="Disordered" evidence="1">
    <location>
        <begin position="204"/>
        <end position="228"/>
    </location>
</feature>
<gene>
    <name evidence="2" type="ORF">MIND_01077200</name>
</gene>
<reference evidence="2" key="1">
    <citation type="submission" date="2020-05" db="EMBL/GenBank/DDBJ databases">
        <title>Mycena genomes resolve the evolution of fungal bioluminescence.</title>
        <authorList>
            <person name="Tsai I.J."/>
        </authorList>
    </citation>
    <scope>NUCLEOTIDE SEQUENCE</scope>
    <source>
        <strain evidence="2">171206Taipei</strain>
    </source>
</reference>
<dbReference type="GeneID" id="59349862"/>
<dbReference type="Proteomes" id="UP000636479">
    <property type="component" value="Unassembled WGS sequence"/>
</dbReference>
<feature type="compositionally biased region" description="Polar residues" evidence="1">
    <location>
        <begin position="108"/>
        <end position="131"/>
    </location>
</feature>
<sequence>MTLSSASSSVVRRTKDMTFLPQPLPLPSRRQKTSSTTTKASRSASKLKRSTTNSAAKSATEKKAHHHSSAMGSVSAKEASQTGPALRHDKSITASTSKQSGKRDRSNSTDSMPPSAVSASNRATTQPFKTVSGSTTGSSAAIHPDSPFDPTNTALSTLESRPNKRQKLTQESVPGRTSPDASQVTAELQAGDSISQIAGKFDATSAPTETESPFDDKTSQNGGDADSRQWSVHCPYMEEFKDKSSAFRFVQPQYRPKQAATIMEANETMVIDYNPSDVQSEQHYQELVFMGPGANLQKHAWIIPYLDPLHALVYALDKTKFNRRIGDFSYEMLYLLQSIREKIAYATGFGKAKVYFQSQHVSRMAAEPHVKHLDTMDDPEEPETVAPSG</sequence>
<organism evidence="2 3">
    <name type="scientific">Mycena indigotica</name>
    <dbReference type="NCBI Taxonomy" id="2126181"/>
    <lineage>
        <taxon>Eukaryota</taxon>
        <taxon>Fungi</taxon>
        <taxon>Dikarya</taxon>
        <taxon>Basidiomycota</taxon>
        <taxon>Agaricomycotina</taxon>
        <taxon>Agaricomycetes</taxon>
        <taxon>Agaricomycetidae</taxon>
        <taxon>Agaricales</taxon>
        <taxon>Marasmiineae</taxon>
        <taxon>Mycenaceae</taxon>
        <taxon>Mycena</taxon>
    </lineage>
</organism>
<dbReference type="AlphaFoldDB" id="A0A8H6SBP3"/>
<dbReference type="EMBL" id="JACAZF010000009">
    <property type="protein sequence ID" value="KAF7295377.1"/>
    <property type="molecule type" value="Genomic_DNA"/>
</dbReference>
<feature type="compositionally biased region" description="Polar residues" evidence="1">
    <location>
        <begin position="1"/>
        <end position="11"/>
    </location>
</feature>
<feature type="region of interest" description="Disordered" evidence="1">
    <location>
        <begin position="369"/>
        <end position="389"/>
    </location>
</feature>
<protein>
    <submittedName>
        <fullName evidence="2">Uncharacterized protein</fullName>
    </submittedName>
</protein>
<evidence type="ECO:0000313" key="2">
    <source>
        <dbReference type="EMBL" id="KAF7295377.1"/>
    </source>
</evidence>